<dbReference type="Proteomes" id="UP000203096">
    <property type="component" value="Segment"/>
</dbReference>
<protein>
    <submittedName>
        <fullName evidence="1">Uncharacterized protein</fullName>
    </submittedName>
</protein>
<dbReference type="EMBL" id="KJ433976">
    <property type="protein sequence ID" value="AHJ88597.1"/>
    <property type="molecule type" value="Genomic_DNA"/>
</dbReference>
<dbReference type="GeneID" id="18505961"/>
<evidence type="ECO:0000313" key="2">
    <source>
        <dbReference type="Proteomes" id="UP000203096"/>
    </source>
</evidence>
<dbReference type="RefSeq" id="YP_009009297.1">
    <property type="nucleotide sequence ID" value="NC_023600.1"/>
</dbReference>
<accession>W8EBA7</accession>
<keyword evidence="2" id="KW-1185">Reference proteome</keyword>
<dbReference type="KEGG" id="vg:18505961"/>
<proteinExistence type="predicted"/>
<evidence type="ECO:0000313" key="1">
    <source>
        <dbReference type="EMBL" id="AHJ88597.1"/>
    </source>
</evidence>
<name>W8EBA7_9CAUD</name>
<sequence length="106" mass="11311">MTVTNGLPTASAVSRAIRRDFQIISQPIHKGGYVVRRGNGRQIAANIWVAVSDLDSANVRKAGQLAEIMRAAGYDIHHVDGSTIIYVHSIPSAADAAPKIAAYLES</sequence>
<gene>
    <name evidence="1" type="ORF">Jolie1_097</name>
</gene>
<organism evidence="1 2">
    <name type="scientific">Mycobacterium phage Julie1</name>
    <dbReference type="NCBI Taxonomy" id="1463812"/>
    <lineage>
        <taxon>Viruses</taxon>
        <taxon>Duplodnaviria</taxon>
        <taxon>Heunggongvirae</taxon>
        <taxon>Uroviricota</taxon>
        <taxon>Caudoviricetes</taxon>
        <taxon>Bclasvirinae</taxon>
        <taxon>Julieunavirus</taxon>
        <taxon>Julieunavirus julie1</taxon>
    </lineage>
</organism>
<reference evidence="1 2" key="1">
    <citation type="journal article" date="2014" name="Genome Announc.">
        <title>Complete genome sequences of nine mycobacteriophages.</title>
        <authorList>
            <person name="Franceschelli J.J."/>
            <person name="Suarez C.A."/>
            <person name="Teran L."/>
            <person name="Raya R.R."/>
            <person name="Morbidoni H.R."/>
        </authorList>
    </citation>
    <scope>NUCLEOTIDE SEQUENCE [LARGE SCALE GENOMIC DNA]</scope>
</reference>